<dbReference type="Gene3D" id="2.30.40.10">
    <property type="entry name" value="Urease, subunit C, domain 1"/>
    <property type="match status" value="1"/>
</dbReference>
<protein>
    <recommendedName>
        <fullName evidence="2">Amidohydrolase 3 domain-containing protein</fullName>
    </recommendedName>
</protein>
<dbReference type="InterPro" id="IPR011059">
    <property type="entry name" value="Metal-dep_hydrolase_composite"/>
</dbReference>
<gene>
    <name evidence="3" type="ORF">Ddye_021500</name>
</gene>
<keyword evidence="4" id="KW-1185">Reference proteome</keyword>
<organism evidence="3 4">
    <name type="scientific">Dipteronia dyeriana</name>
    <dbReference type="NCBI Taxonomy" id="168575"/>
    <lineage>
        <taxon>Eukaryota</taxon>
        <taxon>Viridiplantae</taxon>
        <taxon>Streptophyta</taxon>
        <taxon>Embryophyta</taxon>
        <taxon>Tracheophyta</taxon>
        <taxon>Spermatophyta</taxon>
        <taxon>Magnoliopsida</taxon>
        <taxon>eudicotyledons</taxon>
        <taxon>Gunneridae</taxon>
        <taxon>Pentapetalae</taxon>
        <taxon>rosids</taxon>
        <taxon>malvids</taxon>
        <taxon>Sapindales</taxon>
        <taxon>Sapindaceae</taxon>
        <taxon>Hippocastanoideae</taxon>
        <taxon>Acereae</taxon>
        <taxon>Dipteronia</taxon>
    </lineage>
</organism>
<dbReference type="Gene3D" id="3.10.310.70">
    <property type="match status" value="1"/>
</dbReference>
<dbReference type="Pfam" id="PF07969">
    <property type="entry name" value="Amidohydro_3"/>
    <property type="match status" value="1"/>
</dbReference>
<evidence type="ECO:0000259" key="2">
    <source>
        <dbReference type="Pfam" id="PF07969"/>
    </source>
</evidence>
<evidence type="ECO:0000313" key="3">
    <source>
        <dbReference type="EMBL" id="KAK2646305.1"/>
    </source>
</evidence>
<dbReference type="InterPro" id="IPR013108">
    <property type="entry name" value="Amidohydro_3"/>
</dbReference>
<reference evidence="3" key="1">
    <citation type="journal article" date="2023" name="Plant J.">
        <title>Genome sequences and population genomics provide insights into the demographic history, inbreeding, and mutation load of two 'living fossil' tree species of Dipteronia.</title>
        <authorList>
            <person name="Feng Y."/>
            <person name="Comes H.P."/>
            <person name="Chen J."/>
            <person name="Zhu S."/>
            <person name="Lu R."/>
            <person name="Zhang X."/>
            <person name="Li P."/>
            <person name="Qiu J."/>
            <person name="Olsen K.M."/>
            <person name="Qiu Y."/>
        </authorList>
    </citation>
    <scope>NUCLEOTIDE SEQUENCE</scope>
    <source>
        <strain evidence="3">KIB01</strain>
    </source>
</reference>
<dbReference type="SUPFAM" id="SSF51556">
    <property type="entry name" value="Metallo-dependent hydrolases"/>
    <property type="match status" value="1"/>
</dbReference>
<dbReference type="SUPFAM" id="SSF51338">
    <property type="entry name" value="Composite domain of metallo-dependent hydrolases"/>
    <property type="match status" value="1"/>
</dbReference>
<keyword evidence="1" id="KW-0472">Membrane</keyword>
<proteinExistence type="predicted"/>
<dbReference type="Gene3D" id="3.20.20.140">
    <property type="entry name" value="Metal-dependent hydrolases"/>
    <property type="match status" value="1"/>
</dbReference>
<dbReference type="AlphaFoldDB" id="A0AAD9WY20"/>
<keyword evidence="1" id="KW-1133">Transmembrane helix</keyword>
<dbReference type="EMBL" id="JANJYI010000006">
    <property type="protein sequence ID" value="KAK2646305.1"/>
    <property type="molecule type" value="Genomic_DNA"/>
</dbReference>
<evidence type="ECO:0000313" key="4">
    <source>
        <dbReference type="Proteomes" id="UP001280121"/>
    </source>
</evidence>
<accession>A0AAD9WY20</accession>
<feature type="domain" description="Amidohydrolase 3" evidence="2">
    <location>
        <begin position="86"/>
        <end position="264"/>
    </location>
</feature>
<dbReference type="PANTHER" id="PTHR22642">
    <property type="entry name" value="IMIDAZOLONEPROPIONASE"/>
    <property type="match status" value="1"/>
</dbReference>
<dbReference type="InterPro" id="IPR032466">
    <property type="entry name" value="Metal_Hydrolase"/>
</dbReference>
<feature type="transmembrane region" description="Helical" evidence="1">
    <location>
        <begin position="6"/>
        <end position="28"/>
    </location>
</feature>
<dbReference type="FunFam" id="3.10.310.70:FF:000002">
    <property type="entry name" value="LAF3/LAF3 ISF1/LAF3 ISF2"/>
    <property type="match status" value="1"/>
</dbReference>
<comment type="caution">
    <text evidence="3">The sequence shown here is derived from an EMBL/GenBank/DDBJ whole genome shotgun (WGS) entry which is preliminary data.</text>
</comment>
<dbReference type="Proteomes" id="UP001280121">
    <property type="component" value="Unassembled WGS sequence"/>
</dbReference>
<dbReference type="PANTHER" id="PTHR22642:SF2">
    <property type="entry name" value="PROTEIN LONG AFTER FAR-RED 3"/>
    <property type="match status" value="1"/>
</dbReference>
<evidence type="ECO:0000256" key="1">
    <source>
        <dbReference type="SAM" id="Phobius"/>
    </source>
</evidence>
<dbReference type="GO" id="GO:0016810">
    <property type="term" value="F:hydrolase activity, acting on carbon-nitrogen (but not peptide) bonds"/>
    <property type="evidence" value="ECO:0007669"/>
    <property type="project" value="InterPro"/>
</dbReference>
<keyword evidence="1" id="KW-0812">Transmembrane</keyword>
<sequence length="306" mass="33936">MNLYTLISATIVLAISLLSLPLLNHYWFNSTSPRLLTADLILKNGVIFTSDVSLPFADSMAVQNGRILRVGNYSALQELAGDGTKILNLDGKIVVPGFIDSHVHLIPGGLQMVRVELRGVNHKDEFVRRVKEAVRNSKKGSWVLGGGWNNDLWGGELPVASWIDDMTPHNPVWLSRMDGHMGLANSVALQLAQITNFSQDPNGGTIVKTSHGEPTGLLIDAAMKLILPWIPEVSVDERREALLRASNLALTRGVTTVVDFGRYFPGASVQLSWEDFSGFSQHFDRVYRVLYLIFSILFYGMEEIYI</sequence>
<name>A0AAD9WY20_9ROSI</name>